<gene>
    <name evidence="1" type="ORF">QVD17_42071</name>
</gene>
<dbReference type="Proteomes" id="UP001229421">
    <property type="component" value="Unassembled WGS sequence"/>
</dbReference>
<accession>A0AAD8JLB3</accession>
<dbReference type="InterPro" id="IPR004252">
    <property type="entry name" value="Probable_transposase_24"/>
</dbReference>
<protein>
    <submittedName>
        <fullName evidence="1">Uncharacterized protein</fullName>
    </submittedName>
</protein>
<evidence type="ECO:0000313" key="2">
    <source>
        <dbReference type="Proteomes" id="UP001229421"/>
    </source>
</evidence>
<evidence type="ECO:0000313" key="1">
    <source>
        <dbReference type="EMBL" id="KAK1406610.1"/>
    </source>
</evidence>
<dbReference type="AlphaFoldDB" id="A0AAD8JLB3"/>
<comment type="caution">
    <text evidence="1">The sequence shown here is derived from an EMBL/GenBank/DDBJ whole genome shotgun (WGS) entry which is preliminary data.</text>
</comment>
<name>A0AAD8JLB3_TARER</name>
<proteinExistence type="predicted"/>
<dbReference type="EMBL" id="JAUHHV010000012">
    <property type="protein sequence ID" value="KAK1406610.1"/>
    <property type="molecule type" value="Genomic_DNA"/>
</dbReference>
<dbReference type="Pfam" id="PF03004">
    <property type="entry name" value="Transposase_24"/>
    <property type="match status" value="1"/>
</dbReference>
<keyword evidence="2" id="KW-1185">Reference proteome</keyword>
<dbReference type="PANTHER" id="PTHR33144">
    <property type="entry name" value="OS10G0409366 PROTEIN-RELATED"/>
    <property type="match status" value="1"/>
</dbReference>
<reference evidence="1" key="1">
    <citation type="journal article" date="2023" name="bioRxiv">
        <title>Improved chromosome-level genome assembly for marigold (Tagetes erecta).</title>
        <authorList>
            <person name="Jiang F."/>
            <person name="Yuan L."/>
            <person name="Wang S."/>
            <person name="Wang H."/>
            <person name="Xu D."/>
            <person name="Wang A."/>
            <person name="Fan W."/>
        </authorList>
    </citation>
    <scope>NUCLEOTIDE SEQUENCE</scope>
    <source>
        <strain evidence="1">WSJ</strain>
        <tissue evidence="1">Leaf</tissue>
    </source>
</reference>
<dbReference type="PANTHER" id="PTHR33144:SF50">
    <property type="entry name" value="OS03G0714750 PROTEIN"/>
    <property type="match status" value="1"/>
</dbReference>
<organism evidence="1 2">
    <name type="scientific">Tagetes erecta</name>
    <name type="common">African marigold</name>
    <dbReference type="NCBI Taxonomy" id="13708"/>
    <lineage>
        <taxon>Eukaryota</taxon>
        <taxon>Viridiplantae</taxon>
        <taxon>Streptophyta</taxon>
        <taxon>Embryophyta</taxon>
        <taxon>Tracheophyta</taxon>
        <taxon>Spermatophyta</taxon>
        <taxon>Magnoliopsida</taxon>
        <taxon>eudicotyledons</taxon>
        <taxon>Gunneridae</taxon>
        <taxon>Pentapetalae</taxon>
        <taxon>asterids</taxon>
        <taxon>campanulids</taxon>
        <taxon>Asterales</taxon>
        <taxon>Asteraceae</taxon>
        <taxon>Asteroideae</taxon>
        <taxon>Heliantheae alliance</taxon>
        <taxon>Tageteae</taxon>
        <taxon>Tagetes</taxon>
    </lineage>
</organism>
<sequence length="119" mass="13628">MYSLVKSKFTILPKETNEIKKWILHSMGKKWRAWKGSLKTRLYDPSLSVDEIIAIKTNSDNRVNPTQFKELATRWATSDFQSTCASKRLSRSKMKEPHVTGTKSFARLAHEVATKNNGV</sequence>